<dbReference type="EMBL" id="CP053843">
    <property type="protein sequence ID" value="QKF65564.1"/>
    <property type="molecule type" value="Genomic_DNA"/>
</dbReference>
<dbReference type="KEGG" id="ccor:CCORG_a0028"/>
<accession>A0A6M8MKL5</accession>
<dbReference type="EMBL" id="CP063077">
    <property type="protein sequence ID" value="QOQ86528.1"/>
    <property type="molecule type" value="Genomic_DNA"/>
</dbReference>
<sequence length="203" mass="23216">MNDLKIFKLGLAFAEVLQGDKEAIADIKKLYDNHPEMFENIEDLINVIQEVALEPKIIVNAKREGAYLGAKVLDKKKMGEIAIENDSGTNVIFHANKKREKEFFKIEKQLQVETPTPSTHRDLPTGELVNDKNQLPGKNLHSVVVDENIISKSDKNSNEIEEVNLLKESFDEKMKELKNDFNDIWNDEKNKTNKNSNIRIKNG</sequence>
<evidence type="ECO:0000313" key="1">
    <source>
        <dbReference type="EMBL" id="QKF65564.1"/>
    </source>
</evidence>
<reference evidence="1" key="1">
    <citation type="submission" date="2020-05" db="EMBL/GenBank/DDBJ databases">
        <title>Complete genome sequencing of Campylobacter and Arcobacter type strains.</title>
        <authorList>
            <person name="Miller W.G."/>
            <person name="Yee E."/>
        </authorList>
    </citation>
    <scope>NUCLEOTIDE SEQUENCE [LARGE SCALE GENOMIC DNA]</scope>
    <source>
        <strain evidence="1">LMG 27932</strain>
        <plasmid evidence="1">pCCORG</plasmid>
    </source>
</reference>
<dbReference type="OrthoDB" id="5363340at2"/>
<organism evidence="1">
    <name type="scientific">Campylobacter corcagiensis</name>
    <dbReference type="NCBI Taxonomy" id="1448857"/>
    <lineage>
        <taxon>Bacteria</taxon>
        <taxon>Pseudomonadati</taxon>
        <taxon>Campylobacterota</taxon>
        <taxon>Epsilonproteobacteria</taxon>
        <taxon>Campylobacterales</taxon>
        <taxon>Campylobacteraceae</taxon>
        <taxon>Campylobacter</taxon>
    </lineage>
</organism>
<proteinExistence type="predicted"/>
<name>A0A6M8MKL5_9BACT</name>
<keyword evidence="3" id="KW-1185">Reference proteome</keyword>
<gene>
    <name evidence="1" type="ORF">CCORG_a0028</name>
    <name evidence="2" type="ORF">IMC76_00095</name>
</gene>
<keyword evidence="1" id="KW-0614">Plasmid</keyword>
<evidence type="ECO:0000313" key="3">
    <source>
        <dbReference type="Proteomes" id="UP000594749"/>
    </source>
</evidence>
<dbReference type="AlphaFoldDB" id="A0A6M8MKL5"/>
<geneLocation type="plasmid" evidence="1">
    <name>pCCORG</name>
</geneLocation>
<reference evidence="2 3" key="2">
    <citation type="submission" date="2020-10" db="EMBL/GenBank/DDBJ databases">
        <title>Campylobacter and Helicobacter PacBio genomes.</title>
        <authorList>
            <person name="Lane C."/>
        </authorList>
    </citation>
    <scope>NUCLEOTIDE SEQUENCE [LARGE SCALE GENOMIC DNA]</scope>
    <source>
        <strain evidence="2 3">2016D-0077</strain>
        <plasmid evidence="2 3">pLMG-27932-1</plasmid>
    </source>
</reference>
<protein>
    <submittedName>
        <fullName evidence="1">Uncharacterized protein</fullName>
    </submittedName>
</protein>
<dbReference type="RefSeq" id="WP_025803666.1">
    <property type="nucleotide sequence ID" value="NZ_CP053843.1"/>
</dbReference>
<dbReference type="Proteomes" id="UP000594749">
    <property type="component" value="Plasmid pLMG-27932-1"/>
</dbReference>
<geneLocation type="plasmid" evidence="2 3">
    <name>pLMG-27932-1</name>
</geneLocation>
<evidence type="ECO:0000313" key="2">
    <source>
        <dbReference type="EMBL" id="QOQ86528.1"/>
    </source>
</evidence>